<accession>A0A2W1K008</accession>
<proteinExistence type="predicted"/>
<keyword evidence="3" id="KW-1185">Reference proteome</keyword>
<evidence type="ECO:0000313" key="3">
    <source>
        <dbReference type="Proteomes" id="UP000248857"/>
    </source>
</evidence>
<dbReference type="AlphaFoldDB" id="A0A2W1K008"/>
<protein>
    <submittedName>
        <fullName evidence="2">Uncharacterized protein</fullName>
    </submittedName>
</protein>
<organism evidence="2 3">
    <name type="scientific">Acaryochloris thomasi RCC1774</name>
    <dbReference type="NCBI Taxonomy" id="1764569"/>
    <lineage>
        <taxon>Bacteria</taxon>
        <taxon>Bacillati</taxon>
        <taxon>Cyanobacteriota</taxon>
        <taxon>Cyanophyceae</taxon>
        <taxon>Acaryochloridales</taxon>
        <taxon>Acaryochloridaceae</taxon>
        <taxon>Acaryochloris</taxon>
        <taxon>Acaryochloris thomasi</taxon>
    </lineage>
</organism>
<evidence type="ECO:0000313" key="2">
    <source>
        <dbReference type="EMBL" id="PZD74934.1"/>
    </source>
</evidence>
<dbReference type="Proteomes" id="UP000248857">
    <property type="component" value="Unassembled WGS sequence"/>
</dbReference>
<gene>
    <name evidence="2" type="ORF">C1752_00995</name>
</gene>
<dbReference type="RefSeq" id="WP_110984945.1">
    <property type="nucleotide sequence ID" value="NZ_CAWNWM010000002.1"/>
</dbReference>
<dbReference type="EMBL" id="PQWO01000002">
    <property type="protein sequence ID" value="PZD74934.1"/>
    <property type="molecule type" value="Genomic_DNA"/>
</dbReference>
<sequence>MTFDQIEGTWEEILTHAPDLEGHRLRVILLDDVSEHEQSISDALKAKKLKALRTFASDPLSDVPPLSDEAMSRESIYAEQG</sequence>
<evidence type="ECO:0000256" key="1">
    <source>
        <dbReference type="SAM" id="MobiDB-lite"/>
    </source>
</evidence>
<comment type="caution">
    <text evidence="2">The sequence shown here is derived from an EMBL/GenBank/DDBJ whole genome shotgun (WGS) entry which is preliminary data.</text>
</comment>
<dbReference type="OrthoDB" id="583393at2"/>
<reference evidence="2 3" key="1">
    <citation type="journal article" date="2018" name="Sci. Rep.">
        <title>A novel species of the marine cyanobacterium Acaryochloris with a unique pigment content and lifestyle.</title>
        <authorList>
            <person name="Partensky F."/>
            <person name="Six C."/>
            <person name="Ratin M."/>
            <person name="Garczarek L."/>
            <person name="Vaulot D."/>
            <person name="Probert I."/>
            <person name="Calteau A."/>
            <person name="Gourvil P."/>
            <person name="Marie D."/>
            <person name="Grebert T."/>
            <person name="Bouchier C."/>
            <person name="Le Panse S."/>
            <person name="Gachenot M."/>
            <person name="Rodriguez F."/>
            <person name="Garrido J.L."/>
        </authorList>
    </citation>
    <scope>NUCLEOTIDE SEQUENCE [LARGE SCALE GENOMIC DNA]</scope>
    <source>
        <strain evidence="2 3">RCC1774</strain>
    </source>
</reference>
<name>A0A2W1K008_9CYAN</name>
<feature type="region of interest" description="Disordered" evidence="1">
    <location>
        <begin position="58"/>
        <end position="81"/>
    </location>
</feature>